<keyword evidence="2" id="KW-1185">Reference proteome</keyword>
<proteinExistence type="predicted"/>
<organism evidence="1 2">
    <name type="scientific">Ataeniobius toweri</name>
    <dbReference type="NCBI Taxonomy" id="208326"/>
    <lineage>
        <taxon>Eukaryota</taxon>
        <taxon>Metazoa</taxon>
        <taxon>Chordata</taxon>
        <taxon>Craniata</taxon>
        <taxon>Vertebrata</taxon>
        <taxon>Euteleostomi</taxon>
        <taxon>Actinopterygii</taxon>
        <taxon>Neopterygii</taxon>
        <taxon>Teleostei</taxon>
        <taxon>Neoteleostei</taxon>
        <taxon>Acanthomorphata</taxon>
        <taxon>Ovalentaria</taxon>
        <taxon>Atherinomorphae</taxon>
        <taxon>Cyprinodontiformes</taxon>
        <taxon>Goodeidae</taxon>
        <taxon>Ataeniobius</taxon>
    </lineage>
</organism>
<accession>A0ABU7BEA5</accession>
<dbReference type="Proteomes" id="UP001345963">
    <property type="component" value="Unassembled WGS sequence"/>
</dbReference>
<name>A0ABU7BEA5_9TELE</name>
<reference evidence="1 2" key="1">
    <citation type="submission" date="2021-07" db="EMBL/GenBank/DDBJ databases">
        <authorList>
            <person name="Palmer J.M."/>
        </authorList>
    </citation>
    <scope>NUCLEOTIDE SEQUENCE [LARGE SCALE GENOMIC DNA]</scope>
    <source>
        <strain evidence="1 2">AT_MEX2019</strain>
        <tissue evidence="1">Muscle</tissue>
    </source>
</reference>
<dbReference type="EMBL" id="JAHUTI010050456">
    <property type="protein sequence ID" value="MED6248614.1"/>
    <property type="molecule type" value="Genomic_DNA"/>
</dbReference>
<evidence type="ECO:0000313" key="2">
    <source>
        <dbReference type="Proteomes" id="UP001345963"/>
    </source>
</evidence>
<protein>
    <submittedName>
        <fullName evidence="1">Uncharacterized protein</fullName>
    </submittedName>
</protein>
<comment type="caution">
    <text evidence="1">The sequence shown here is derived from an EMBL/GenBank/DDBJ whole genome shotgun (WGS) entry which is preliminary data.</text>
</comment>
<sequence length="105" mass="12007">MFSTQPLEDLYHDLGFFQWTNEASGCPDGPGTSYVEIFLQVFLRLRTFICVVMTELFVLEPSTMQGKSIYPLTDFYCMYLLASRSYRSSCHQVWVQAVGLIPVSS</sequence>
<gene>
    <name evidence="1" type="ORF">ATANTOWER_002749</name>
</gene>
<evidence type="ECO:0000313" key="1">
    <source>
        <dbReference type="EMBL" id="MED6248614.1"/>
    </source>
</evidence>